<dbReference type="AlphaFoldDB" id="A0A2G9SBE6"/>
<gene>
    <name evidence="1" type="ORF">AB205_0161180</name>
</gene>
<protein>
    <submittedName>
        <fullName evidence="1">Uncharacterized protein</fullName>
    </submittedName>
</protein>
<accession>A0A2G9SBE6</accession>
<reference evidence="1" key="1">
    <citation type="submission" date="2017-08" db="EMBL/GenBank/DDBJ databases">
        <title>Assembly of the North American Bullfrog Genome.</title>
        <authorList>
            <person name="Warren R.L."/>
            <person name="Vandervalk B.P."/>
            <person name="Kucuk E."/>
            <person name="Birol I."/>
            <person name="Helbing C."/>
            <person name="Pandoh P."/>
            <person name="Behsaz B."/>
            <person name="Mohamadi H."/>
            <person name="Chu J."/>
            <person name="Jackman S."/>
            <person name="Hammond S.A."/>
            <person name="Veldhoen N."/>
            <person name="Kirk H."/>
            <person name="Zhao Y."/>
            <person name="Coope R."/>
            <person name="Pleasance S."/>
            <person name="Moore R."/>
            <person name="Holt R."/>
        </authorList>
    </citation>
    <scope>NUCLEOTIDE SEQUENCE</scope>
    <source>
        <strain evidence="1">Bruno</strain>
        <tissue evidence="1">Liver</tissue>
    </source>
</reference>
<sequence length="129" mass="14680">MHQIVSPQSPKQFPDRQKCSTAANADSRLCFFPKPPIIFPDAYATNLDQEINTHLDHHVDSLITNNLLYHLHLGHQDPVLEHQMWAIGGHLTVSQMLQVLLRTNTMEKVLLLCPPSNLKHPKTHLLTIL</sequence>
<name>A0A2G9SBE6_AQUCT</name>
<proteinExistence type="predicted"/>
<evidence type="ECO:0000313" key="1">
    <source>
        <dbReference type="EMBL" id="PIO37509.1"/>
    </source>
</evidence>
<organism evidence="1">
    <name type="scientific">Aquarana catesbeiana</name>
    <name type="common">American bullfrog</name>
    <name type="synonym">Rana catesbeiana</name>
    <dbReference type="NCBI Taxonomy" id="8400"/>
    <lineage>
        <taxon>Eukaryota</taxon>
        <taxon>Metazoa</taxon>
        <taxon>Chordata</taxon>
        <taxon>Craniata</taxon>
        <taxon>Vertebrata</taxon>
        <taxon>Euteleostomi</taxon>
        <taxon>Amphibia</taxon>
        <taxon>Batrachia</taxon>
        <taxon>Anura</taxon>
        <taxon>Neobatrachia</taxon>
        <taxon>Ranoidea</taxon>
        <taxon>Ranidae</taxon>
        <taxon>Aquarana</taxon>
    </lineage>
</organism>
<dbReference type="EMBL" id="KV925305">
    <property type="protein sequence ID" value="PIO37509.1"/>
    <property type="molecule type" value="Genomic_DNA"/>
</dbReference>